<evidence type="ECO:0000256" key="4">
    <source>
        <dbReference type="ARBA" id="ARBA00022525"/>
    </source>
</evidence>
<dbReference type="InterPro" id="IPR050728">
    <property type="entry name" value="Zinc_Metalloprotease_M4"/>
</dbReference>
<evidence type="ECO:0000256" key="6">
    <source>
        <dbReference type="ARBA" id="ARBA00022723"/>
    </source>
</evidence>
<evidence type="ECO:0000256" key="11">
    <source>
        <dbReference type="ARBA" id="ARBA00023049"/>
    </source>
</evidence>
<dbReference type="InterPro" id="IPR001570">
    <property type="entry name" value="Peptidase_M4_C_domain"/>
</dbReference>
<dbReference type="GO" id="GO:0005576">
    <property type="term" value="C:extracellular region"/>
    <property type="evidence" value="ECO:0007669"/>
    <property type="project" value="UniProtKB-SubCell"/>
</dbReference>
<evidence type="ECO:0000256" key="3">
    <source>
        <dbReference type="ARBA" id="ARBA00009388"/>
    </source>
</evidence>
<dbReference type="RefSeq" id="WP_029335216.1">
    <property type="nucleotide sequence ID" value="NZ_UGGP01000001.1"/>
</dbReference>
<dbReference type="InterPro" id="IPR011096">
    <property type="entry name" value="FTP_domain"/>
</dbReference>
<evidence type="ECO:0000256" key="7">
    <source>
        <dbReference type="ARBA" id="ARBA00022729"/>
    </source>
</evidence>
<keyword evidence="6" id="KW-0479">Metal-binding</keyword>
<feature type="domain" description="Peptidase M4" evidence="14">
    <location>
        <begin position="199"/>
        <end position="343"/>
    </location>
</feature>
<comment type="similarity">
    <text evidence="3 13">Belongs to the peptidase M4 family.</text>
</comment>
<keyword evidence="7 13" id="KW-0732">Signal</keyword>
<feature type="active site" evidence="12">
    <location>
        <position position="336"/>
    </location>
</feature>
<protein>
    <recommendedName>
        <fullName evidence="13">Neutral metalloproteinase</fullName>
        <ecNumber evidence="13">3.4.24.-</ecNumber>
    </recommendedName>
</protein>
<dbReference type="GO" id="GO:0046872">
    <property type="term" value="F:metal ion binding"/>
    <property type="evidence" value="ECO:0007669"/>
    <property type="project" value="UniProtKB-UniRule"/>
</dbReference>
<gene>
    <name evidence="18" type="primary">npr</name>
    <name evidence="18" type="ORF">NCTC13163_01659</name>
</gene>
<dbReference type="Gene3D" id="3.10.170.10">
    <property type="match status" value="1"/>
</dbReference>
<comment type="subcellular location">
    <subcellularLocation>
        <location evidence="2 13">Secreted</location>
    </subcellularLocation>
</comment>
<evidence type="ECO:0000259" key="15">
    <source>
        <dbReference type="Pfam" id="PF02868"/>
    </source>
</evidence>
<dbReference type="AlphaFoldDB" id="A0A377FTY7"/>
<evidence type="ECO:0000259" key="17">
    <source>
        <dbReference type="Pfam" id="PF07504"/>
    </source>
</evidence>
<evidence type="ECO:0000313" key="19">
    <source>
        <dbReference type="Proteomes" id="UP000254060"/>
    </source>
</evidence>
<dbReference type="Pfam" id="PF02868">
    <property type="entry name" value="Peptidase_M4_C"/>
    <property type="match status" value="1"/>
</dbReference>
<dbReference type="PANTHER" id="PTHR33794:SF3">
    <property type="entry name" value="NEUTRAL PROTEASE B"/>
    <property type="match status" value="1"/>
</dbReference>
<keyword evidence="11 13" id="KW-0482">Metalloprotease</keyword>
<dbReference type="GO" id="GO:0004222">
    <property type="term" value="F:metalloendopeptidase activity"/>
    <property type="evidence" value="ECO:0007669"/>
    <property type="project" value="UniProtKB-UniRule"/>
</dbReference>
<dbReference type="OrthoDB" id="291295at2"/>
<organism evidence="18 19">
    <name type="scientific">Exiguobacterium aurantiacum</name>
    <dbReference type="NCBI Taxonomy" id="33987"/>
    <lineage>
        <taxon>Bacteria</taxon>
        <taxon>Bacillati</taxon>
        <taxon>Bacillota</taxon>
        <taxon>Bacilli</taxon>
        <taxon>Bacillales</taxon>
        <taxon>Bacillales Family XII. Incertae Sedis</taxon>
        <taxon>Exiguobacterium</taxon>
    </lineage>
</organism>
<keyword evidence="10" id="KW-0106">Calcium</keyword>
<evidence type="ECO:0000256" key="1">
    <source>
        <dbReference type="ARBA" id="ARBA00001947"/>
    </source>
</evidence>
<keyword evidence="4 13" id="KW-0964">Secreted</keyword>
<dbReference type="InterPro" id="IPR023612">
    <property type="entry name" value="Peptidase_M4"/>
</dbReference>
<dbReference type="EMBL" id="UGGP01000001">
    <property type="protein sequence ID" value="STO08289.1"/>
    <property type="molecule type" value="Genomic_DNA"/>
</dbReference>
<dbReference type="Gene3D" id="3.10.450.40">
    <property type="match status" value="1"/>
</dbReference>
<dbReference type="Pfam" id="PF07504">
    <property type="entry name" value="FTP"/>
    <property type="match status" value="1"/>
</dbReference>
<comment type="cofactor">
    <cofactor evidence="1 13">
        <name>Zn(2+)</name>
        <dbReference type="ChEBI" id="CHEBI:29105"/>
    </cofactor>
</comment>
<evidence type="ECO:0000259" key="16">
    <source>
        <dbReference type="Pfam" id="PF03413"/>
    </source>
</evidence>
<dbReference type="Pfam" id="PF01447">
    <property type="entry name" value="Peptidase_M4"/>
    <property type="match status" value="1"/>
</dbReference>
<dbReference type="InterPro" id="IPR013856">
    <property type="entry name" value="Peptidase_M4_domain"/>
</dbReference>
<accession>A0A377FTY7</accession>
<dbReference type="SUPFAM" id="SSF55486">
    <property type="entry name" value="Metalloproteases ('zincins'), catalytic domain"/>
    <property type="match status" value="1"/>
</dbReference>
<evidence type="ECO:0000256" key="5">
    <source>
        <dbReference type="ARBA" id="ARBA00022670"/>
    </source>
</evidence>
<dbReference type="Pfam" id="PF03413">
    <property type="entry name" value="PepSY"/>
    <property type="match status" value="1"/>
</dbReference>
<dbReference type="Gene3D" id="1.10.390.10">
    <property type="entry name" value="Neutral Protease Domain 2"/>
    <property type="match status" value="1"/>
</dbReference>
<feature type="domain" description="PepSY" evidence="16">
    <location>
        <begin position="134"/>
        <end position="180"/>
    </location>
</feature>
<evidence type="ECO:0000256" key="10">
    <source>
        <dbReference type="ARBA" id="ARBA00022837"/>
    </source>
</evidence>
<dbReference type="CDD" id="cd09597">
    <property type="entry name" value="M4_TLP"/>
    <property type="match status" value="1"/>
</dbReference>
<evidence type="ECO:0000313" key="18">
    <source>
        <dbReference type="EMBL" id="STO08289.1"/>
    </source>
</evidence>
<keyword evidence="5 13" id="KW-0645">Protease</keyword>
<dbReference type="PANTHER" id="PTHR33794">
    <property type="entry name" value="BACILLOLYSIN"/>
    <property type="match status" value="1"/>
</dbReference>
<keyword evidence="9 13" id="KW-0862">Zinc</keyword>
<dbReference type="GO" id="GO:0006508">
    <property type="term" value="P:proteolysis"/>
    <property type="evidence" value="ECO:0007669"/>
    <property type="project" value="UniProtKB-KW"/>
</dbReference>
<proteinExistence type="inferred from homology"/>
<feature type="signal peptide" evidence="13">
    <location>
        <begin position="1"/>
        <end position="22"/>
    </location>
</feature>
<comment type="function">
    <text evidence="13">Extracellular zinc metalloprotease.</text>
</comment>
<evidence type="ECO:0000256" key="9">
    <source>
        <dbReference type="ARBA" id="ARBA00022833"/>
    </source>
</evidence>
<feature type="domain" description="Peptidase M4 C-terminal" evidence="15">
    <location>
        <begin position="346"/>
        <end position="508"/>
    </location>
</feature>
<dbReference type="STRING" id="1397694.GCA_000702585_02155"/>
<feature type="domain" description="FTP" evidence="17">
    <location>
        <begin position="51"/>
        <end position="95"/>
    </location>
</feature>
<dbReference type="InterPro" id="IPR025711">
    <property type="entry name" value="PepSY"/>
</dbReference>
<reference evidence="18 19" key="1">
    <citation type="submission" date="2018-06" db="EMBL/GenBank/DDBJ databases">
        <authorList>
            <consortium name="Pathogen Informatics"/>
            <person name="Doyle S."/>
        </authorList>
    </citation>
    <scope>NUCLEOTIDE SEQUENCE [LARGE SCALE GENOMIC DNA]</scope>
    <source>
        <strain evidence="18 19">NCTC13163</strain>
    </source>
</reference>
<feature type="active site" description="Proton donor" evidence="12">
    <location>
        <position position="424"/>
    </location>
</feature>
<evidence type="ECO:0000256" key="2">
    <source>
        <dbReference type="ARBA" id="ARBA00004613"/>
    </source>
</evidence>
<dbReference type="Proteomes" id="UP000254060">
    <property type="component" value="Unassembled WGS sequence"/>
</dbReference>
<name>A0A377FTY7_9BACL</name>
<evidence type="ECO:0000259" key="14">
    <source>
        <dbReference type="Pfam" id="PF01447"/>
    </source>
</evidence>
<sequence>MKKVLSTSIIAGVLLVPQLVGASELKSGTLTKPSNEAPTTIVKEYAKAKGQFKTIESKRDKVGQVVKLQQTVDGVPVFGGIVVGVVDESGQLKTVVDDTKEVRGLHKSIKLNEQKAIHRYKELVGHQGAYELEPKAELVVYPQGDSSVYAYEVTGTILDADEPSRWTYFIDAARGEVLNKYNQLAHAKPTNGVTGTTYTGTGIDVLGQSQTFKTTKSGSYYYLQDSTRGKGIYTYDAKNRTTLPGALWADLDNVLNTTYDRAAVSAHVNATKTYDFFKNTYGRNSYDNNGAALNSTVHYSRSYNNAFWDGSKMVYGDGDGQTFTYLSGALDVVAHELSHAVTEYTAGLIYQNESGAINEAVSDIFGTVAEYSVGTDFDWLIGEDIYTPGVAGDGLRSMANPAAYGDPDHYSKRYTGTQDNGGVHINSGIVNKAAYLLGNGGTHYGVSVQGVGVMKMGDIYYRALTVYLTPTSNFSSLRQAVVQSAKDLYGATSPEAVAAAKSFDAVGIN</sequence>
<dbReference type="EC" id="3.4.24.-" evidence="13"/>
<dbReference type="FunFam" id="1.10.390.10:FF:000012">
    <property type="entry name" value="Thermolysin"/>
    <property type="match status" value="1"/>
</dbReference>
<evidence type="ECO:0000256" key="13">
    <source>
        <dbReference type="RuleBase" id="RU366073"/>
    </source>
</evidence>
<dbReference type="InterPro" id="IPR027268">
    <property type="entry name" value="Peptidase_M4/M1_CTD_sf"/>
</dbReference>
<dbReference type="PRINTS" id="PR00730">
    <property type="entry name" value="THERMOLYSIN"/>
</dbReference>
<evidence type="ECO:0000256" key="12">
    <source>
        <dbReference type="PIRSR" id="PIRSR623612-1"/>
    </source>
</evidence>
<keyword evidence="8 13" id="KW-0378">Hydrolase</keyword>
<evidence type="ECO:0000256" key="8">
    <source>
        <dbReference type="ARBA" id="ARBA00022801"/>
    </source>
</evidence>
<feature type="chain" id="PRO_5023030454" description="Neutral metalloproteinase" evidence="13">
    <location>
        <begin position="23"/>
        <end position="509"/>
    </location>
</feature>